<dbReference type="GO" id="GO:0003700">
    <property type="term" value="F:DNA-binding transcription factor activity"/>
    <property type="evidence" value="ECO:0007669"/>
    <property type="project" value="InterPro"/>
</dbReference>
<gene>
    <name evidence="7" type="ORF">EGT71_11730</name>
    <name evidence="6" type="ORF">R4P48_09530</name>
</gene>
<evidence type="ECO:0000259" key="5">
    <source>
        <dbReference type="PROSITE" id="PS50931"/>
    </source>
</evidence>
<dbReference type="InterPro" id="IPR058163">
    <property type="entry name" value="LysR-type_TF_proteobact-type"/>
</dbReference>
<dbReference type="InterPro" id="IPR036390">
    <property type="entry name" value="WH_DNA-bd_sf"/>
</dbReference>
<reference evidence="7 8" key="1">
    <citation type="submission" date="2018-10" db="EMBL/GenBank/DDBJ databases">
        <title>Transmission dynamics of multidrug resistant bacteria on intensive care unit surfaces.</title>
        <authorList>
            <person name="D'Souza A.W."/>
            <person name="Potter R.F."/>
            <person name="Wallace M."/>
            <person name="Shupe A."/>
            <person name="Patel S."/>
            <person name="Sun S."/>
            <person name="Gul D."/>
            <person name="Kwon J.H."/>
            <person name="Andleeb S."/>
            <person name="Burnham C.-A.D."/>
            <person name="Dantas G."/>
        </authorList>
    </citation>
    <scope>NUCLEOTIDE SEQUENCE [LARGE SCALE GENOMIC DNA]</scope>
    <source>
        <strain evidence="7 8">AS_373</strain>
    </source>
</reference>
<keyword evidence="9" id="KW-1185">Reference proteome</keyword>
<dbReference type="GeneID" id="84664241"/>
<dbReference type="PRINTS" id="PR00039">
    <property type="entry name" value="HTHLYSR"/>
</dbReference>
<dbReference type="AlphaFoldDB" id="A0A3R9G925"/>
<dbReference type="GO" id="GO:0006351">
    <property type="term" value="P:DNA-templated transcription"/>
    <property type="evidence" value="ECO:0007669"/>
    <property type="project" value="TreeGrafter"/>
</dbReference>
<proteinExistence type="inferred from homology"/>
<keyword evidence="3" id="KW-0238">DNA-binding</keyword>
<dbReference type="Pfam" id="PF00126">
    <property type="entry name" value="HTH_1"/>
    <property type="match status" value="1"/>
</dbReference>
<dbReference type="FunFam" id="1.10.10.10:FF:000001">
    <property type="entry name" value="LysR family transcriptional regulator"/>
    <property type="match status" value="1"/>
</dbReference>
<evidence type="ECO:0000256" key="2">
    <source>
        <dbReference type="ARBA" id="ARBA00023015"/>
    </source>
</evidence>
<reference evidence="6 9" key="2">
    <citation type="submission" date="2023-10" db="EMBL/GenBank/DDBJ databases">
        <authorList>
            <person name="Dale J."/>
        </authorList>
    </citation>
    <scope>NUCLEOTIDE SEQUENCE [LARGE SCALE GENOMIC DNA]</scope>
    <source>
        <strain evidence="6 9">2023EL-00970</strain>
    </source>
</reference>
<accession>A0A3R9G925</accession>
<dbReference type="SUPFAM" id="SSF53850">
    <property type="entry name" value="Periplasmic binding protein-like II"/>
    <property type="match status" value="1"/>
</dbReference>
<evidence type="ECO:0000256" key="1">
    <source>
        <dbReference type="ARBA" id="ARBA00009437"/>
    </source>
</evidence>
<protein>
    <submittedName>
        <fullName evidence="7">LysR family transcriptional regulator</fullName>
    </submittedName>
    <submittedName>
        <fullName evidence="6">LysR substrate-binding domain-containing protein</fullName>
    </submittedName>
</protein>
<dbReference type="Gene3D" id="3.40.190.10">
    <property type="entry name" value="Periplasmic binding protein-like II"/>
    <property type="match status" value="2"/>
</dbReference>
<evidence type="ECO:0000313" key="6">
    <source>
        <dbReference type="EMBL" id="MDV7022915.1"/>
    </source>
</evidence>
<dbReference type="InterPro" id="IPR000847">
    <property type="entry name" value="LysR_HTH_N"/>
</dbReference>
<evidence type="ECO:0000313" key="9">
    <source>
        <dbReference type="Proteomes" id="UP001187066"/>
    </source>
</evidence>
<evidence type="ECO:0000256" key="4">
    <source>
        <dbReference type="ARBA" id="ARBA00023163"/>
    </source>
</evidence>
<dbReference type="Proteomes" id="UP001187066">
    <property type="component" value="Unassembled WGS sequence"/>
</dbReference>
<dbReference type="SUPFAM" id="SSF46785">
    <property type="entry name" value="Winged helix' DNA-binding domain"/>
    <property type="match status" value="1"/>
</dbReference>
<dbReference type="OrthoDB" id="5526340at2"/>
<dbReference type="RefSeq" id="WP_125293801.1">
    <property type="nucleotide sequence ID" value="NZ_CP100494.1"/>
</dbReference>
<dbReference type="InterPro" id="IPR005119">
    <property type="entry name" value="LysR_subst-bd"/>
</dbReference>
<dbReference type="GO" id="GO:0043565">
    <property type="term" value="F:sequence-specific DNA binding"/>
    <property type="evidence" value="ECO:0007669"/>
    <property type="project" value="TreeGrafter"/>
</dbReference>
<organism evidence="7 8">
    <name type="scientific">Atlantibacter subterraneus</name>
    <dbReference type="NCBI Taxonomy" id="255519"/>
    <lineage>
        <taxon>Bacteria</taxon>
        <taxon>Pseudomonadati</taxon>
        <taxon>Pseudomonadota</taxon>
        <taxon>Gammaproteobacteria</taxon>
        <taxon>Enterobacterales</taxon>
        <taxon>Enterobacteriaceae</taxon>
        <taxon>Atlantibacter</taxon>
    </lineage>
</organism>
<dbReference type="PANTHER" id="PTHR30537">
    <property type="entry name" value="HTH-TYPE TRANSCRIPTIONAL REGULATOR"/>
    <property type="match status" value="1"/>
</dbReference>
<feature type="domain" description="HTH lysR-type" evidence="5">
    <location>
        <begin position="7"/>
        <end position="64"/>
    </location>
</feature>
<dbReference type="Pfam" id="PF03466">
    <property type="entry name" value="LysR_substrate"/>
    <property type="match status" value="1"/>
</dbReference>
<dbReference type="EMBL" id="RHXB01000007">
    <property type="protein sequence ID" value="RSE25597.1"/>
    <property type="molecule type" value="Genomic_DNA"/>
</dbReference>
<keyword evidence="2" id="KW-0805">Transcription regulation</keyword>
<dbReference type="InterPro" id="IPR036388">
    <property type="entry name" value="WH-like_DNA-bd_sf"/>
</dbReference>
<name>A0A3R9G925_9ENTR</name>
<comment type="similarity">
    <text evidence="1">Belongs to the LysR transcriptional regulatory family.</text>
</comment>
<dbReference type="Gene3D" id="1.10.10.10">
    <property type="entry name" value="Winged helix-like DNA-binding domain superfamily/Winged helix DNA-binding domain"/>
    <property type="match status" value="1"/>
</dbReference>
<dbReference type="EMBL" id="JAWLOF010000005">
    <property type="protein sequence ID" value="MDV7022915.1"/>
    <property type="molecule type" value="Genomic_DNA"/>
</dbReference>
<dbReference type="CDD" id="cd08432">
    <property type="entry name" value="PBP2_GcdR_TrpI_HvrB_AmpR_like"/>
    <property type="match status" value="1"/>
</dbReference>
<evidence type="ECO:0000313" key="8">
    <source>
        <dbReference type="Proteomes" id="UP000275331"/>
    </source>
</evidence>
<keyword evidence="4" id="KW-0804">Transcription</keyword>
<dbReference type="Proteomes" id="UP000275331">
    <property type="component" value="Unassembled WGS sequence"/>
</dbReference>
<comment type="caution">
    <text evidence="7">The sequence shown here is derived from an EMBL/GenBank/DDBJ whole genome shotgun (WGS) entry which is preliminary data.</text>
</comment>
<evidence type="ECO:0000256" key="3">
    <source>
        <dbReference type="ARBA" id="ARBA00023125"/>
    </source>
</evidence>
<dbReference type="PANTHER" id="PTHR30537:SF74">
    <property type="entry name" value="HTH-TYPE TRANSCRIPTIONAL REGULATOR TRPI"/>
    <property type="match status" value="1"/>
</dbReference>
<sequence length="304" mass="34448">MSIAPLPPLNTLIAFEATVRLGSFTRAGEELSLTQSAVSRQIAQLEAALGRTLLIRRRHGLELTTAGERYLHQIRHFLEECADATAQVMKNAGENEITLACSSGIAQFWLPLRLSEFRRQHPEIKINLIMRDGVTRLTSFEFDLGVYYLRQENLINFDTVKLFDEEMFPVCSPRYLAGRPLFTPETLKQETLLVLEDAQHQWIGWPEWFEINGTASPPLRQTLRVNHYPPLIEMACLGNGVALAWRHIIDSVIASGRLVKASNFSVSKGGGFFLITSQHRHENRATRLFKRWLLDDVAQNSHAG</sequence>
<dbReference type="PROSITE" id="PS50931">
    <property type="entry name" value="HTH_LYSR"/>
    <property type="match status" value="1"/>
</dbReference>
<evidence type="ECO:0000313" key="7">
    <source>
        <dbReference type="EMBL" id="RSE25597.1"/>
    </source>
</evidence>